<accession>A0A2R6R7B4</accession>
<proteinExistence type="predicted"/>
<evidence type="ECO:0000313" key="2">
    <source>
        <dbReference type="Proteomes" id="UP000186601"/>
    </source>
</evidence>
<sequence length="72" mass="8145">MAGTYLKRDPAIDSFSLLYLRPYTTSPKTKTCVHLALVVFTEIAQPLIPQRKWDWKGKKKGESLRAGPKPEA</sequence>
<comment type="caution">
    <text evidence="1">The sequence shown here is derived from an EMBL/GenBank/DDBJ whole genome shotgun (WGS) entry which is preliminary data.</text>
</comment>
<dbReference type="EMBL" id="MLYV02000271">
    <property type="protein sequence ID" value="PSS22661.1"/>
    <property type="molecule type" value="Genomic_DNA"/>
</dbReference>
<gene>
    <name evidence="1" type="ORF">PHLCEN_2v3027</name>
</gene>
<dbReference type="Proteomes" id="UP000186601">
    <property type="component" value="Unassembled WGS sequence"/>
</dbReference>
<reference evidence="1 2" key="1">
    <citation type="submission" date="2018-02" db="EMBL/GenBank/DDBJ databases">
        <title>Genome sequence of the basidiomycete white-rot fungus Phlebia centrifuga.</title>
        <authorList>
            <person name="Granchi Z."/>
            <person name="Peng M."/>
            <person name="de Vries R.P."/>
            <person name="Hilden K."/>
            <person name="Makela M.R."/>
            <person name="Grigoriev I."/>
            <person name="Riley R."/>
        </authorList>
    </citation>
    <scope>NUCLEOTIDE SEQUENCE [LARGE SCALE GENOMIC DNA]</scope>
    <source>
        <strain evidence="1 2">FBCC195</strain>
    </source>
</reference>
<dbReference type="OrthoDB" id="15108at2759"/>
<dbReference type="AlphaFoldDB" id="A0A2R6R7B4"/>
<keyword evidence="2" id="KW-1185">Reference proteome</keyword>
<name>A0A2R6R7B4_9APHY</name>
<evidence type="ECO:0000313" key="1">
    <source>
        <dbReference type="EMBL" id="PSS22661.1"/>
    </source>
</evidence>
<protein>
    <submittedName>
        <fullName evidence="1">Uncharacterized protein</fullName>
    </submittedName>
</protein>
<organism evidence="1 2">
    <name type="scientific">Hermanssonia centrifuga</name>
    <dbReference type="NCBI Taxonomy" id="98765"/>
    <lineage>
        <taxon>Eukaryota</taxon>
        <taxon>Fungi</taxon>
        <taxon>Dikarya</taxon>
        <taxon>Basidiomycota</taxon>
        <taxon>Agaricomycotina</taxon>
        <taxon>Agaricomycetes</taxon>
        <taxon>Polyporales</taxon>
        <taxon>Meruliaceae</taxon>
        <taxon>Hermanssonia</taxon>
    </lineage>
</organism>